<protein>
    <recommendedName>
        <fullName evidence="3">Immunity protein 22 of polymorphic toxin system</fullName>
    </recommendedName>
</protein>
<gene>
    <name evidence="1" type="ORF">ABE541_20185</name>
</gene>
<evidence type="ECO:0000313" key="2">
    <source>
        <dbReference type="Proteomes" id="UP001409291"/>
    </source>
</evidence>
<reference evidence="1 2" key="1">
    <citation type="submission" date="2024-04" db="EMBL/GenBank/DDBJ databases">
        <title>WGS of bacteria from Torrens River.</title>
        <authorList>
            <person name="Wyrsch E.R."/>
            <person name="Drigo B."/>
        </authorList>
    </citation>
    <scope>NUCLEOTIDE SEQUENCE [LARGE SCALE GENOMIC DNA]</scope>
    <source>
        <strain evidence="1 2">TWI391</strain>
    </source>
</reference>
<accession>A0ABV0BZX4</accession>
<dbReference type="Proteomes" id="UP001409291">
    <property type="component" value="Unassembled WGS sequence"/>
</dbReference>
<comment type="caution">
    <text evidence="1">The sequence shown here is derived from an EMBL/GenBank/DDBJ whole genome shotgun (WGS) entry which is preliminary data.</text>
</comment>
<keyword evidence="2" id="KW-1185">Reference proteome</keyword>
<name>A0ABV0BZX4_9SPHI</name>
<sequence length="127" mass="14847">MSWDIVLFNSKQKITDLEEIQEDLLIDTDFFTPIQSYFKRIEVKDNCSTIIGDGFEIDYFVDDKLSSNELLHLYGENAIYEMIQLAKLQGWQIYDSGLDGMIDLNNPSHNGYNRFNEYVDEVLKKSD</sequence>
<dbReference type="RefSeq" id="WP_346582430.1">
    <property type="nucleotide sequence ID" value="NZ_JBDJLH010000002.1"/>
</dbReference>
<evidence type="ECO:0008006" key="3">
    <source>
        <dbReference type="Google" id="ProtNLM"/>
    </source>
</evidence>
<organism evidence="1 2">
    <name type="scientific">Sphingobacterium kitahiroshimense</name>
    <dbReference type="NCBI Taxonomy" id="470446"/>
    <lineage>
        <taxon>Bacteria</taxon>
        <taxon>Pseudomonadati</taxon>
        <taxon>Bacteroidota</taxon>
        <taxon>Sphingobacteriia</taxon>
        <taxon>Sphingobacteriales</taxon>
        <taxon>Sphingobacteriaceae</taxon>
        <taxon>Sphingobacterium</taxon>
    </lineage>
</organism>
<dbReference type="EMBL" id="JBDJNQ010000010">
    <property type="protein sequence ID" value="MEN5379598.1"/>
    <property type="molecule type" value="Genomic_DNA"/>
</dbReference>
<evidence type="ECO:0000313" key="1">
    <source>
        <dbReference type="EMBL" id="MEN5379598.1"/>
    </source>
</evidence>
<proteinExistence type="predicted"/>